<dbReference type="PANTHER" id="PTHR31297:SF13">
    <property type="entry name" value="PUTATIVE-RELATED"/>
    <property type="match status" value="1"/>
</dbReference>
<dbReference type="AlphaFoldDB" id="A0A4E0QR46"/>
<evidence type="ECO:0000313" key="6">
    <source>
        <dbReference type="Proteomes" id="UP000030428"/>
    </source>
</evidence>
<accession>A0A4E0QR46</accession>
<dbReference type="Pfam" id="PF00150">
    <property type="entry name" value="Cellulase"/>
    <property type="match status" value="1"/>
</dbReference>
<dbReference type="Gene3D" id="3.20.20.80">
    <property type="entry name" value="Glycosidases"/>
    <property type="match status" value="1"/>
</dbReference>
<organism evidence="5 6">
    <name type="scientific">Candidatus Thiomargarita nelsonii</name>
    <dbReference type="NCBI Taxonomy" id="1003181"/>
    <lineage>
        <taxon>Bacteria</taxon>
        <taxon>Pseudomonadati</taxon>
        <taxon>Pseudomonadota</taxon>
        <taxon>Gammaproteobacteria</taxon>
        <taxon>Thiotrichales</taxon>
        <taxon>Thiotrichaceae</taxon>
        <taxon>Thiomargarita</taxon>
    </lineage>
</organism>
<evidence type="ECO:0000259" key="4">
    <source>
        <dbReference type="Pfam" id="PF00150"/>
    </source>
</evidence>
<evidence type="ECO:0000256" key="2">
    <source>
        <dbReference type="ARBA" id="ARBA00023295"/>
    </source>
</evidence>
<comment type="caution">
    <text evidence="5">The sequence shown here is derived from an EMBL/GenBank/DDBJ whole genome shotgun (WGS) entry which is preliminary data.</text>
</comment>
<evidence type="ECO:0000256" key="1">
    <source>
        <dbReference type="ARBA" id="ARBA00022801"/>
    </source>
</evidence>
<proteinExistence type="inferred from homology"/>
<dbReference type="InterPro" id="IPR050386">
    <property type="entry name" value="Glycosyl_hydrolase_5"/>
</dbReference>
<dbReference type="GO" id="GO:0009251">
    <property type="term" value="P:glucan catabolic process"/>
    <property type="evidence" value="ECO:0007669"/>
    <property type="project" value="TreeGrafter"/>
</dbReference>
<dbReference type="Proteomes" id="UP000030428">
    <property type="component" value="Unassembled WGS sequence"/>
</dbReference>
<reference evidence="5 6" key="1">
    <citation type="journal article" date="2016" name="Front. Microbiol.">
        <title>Single-Cell (Meta-)Genomics of a Dimorphic Candidatus Thiomargarita nelsonii Reveals Genomic Plasticity.</title>
        <authorList>
            <person name="Flood B.E."/>
            <person name="Fliss P."/>
            <person name="Jones D.S."/>
            <person name="Dick G.J."/>
            <person name="Jain S."/>
            <person name="Kaster A.K."/>
            <person name="Winkel M."/>
            <person name="Mussmann M."/>
            <person name="Bailey J."/>
        </authorList>
    </citation>
    <scope>NUCLEOTIDE SEQUENCE [LARGE SCALE GENOMIC DNA]</scope>
    <source>
        <strain evidence="5">Hydrate Ridge</strain>
    </source>
</reference>
<keyword evidence="2 3" id="KW-0326">Glycosidase</keyword>
<gene>
    <name evidence="5" type="ORF">PN36_06875</name>
</gene>
<protein>
    <recommendedName>
        <fullName evidence="4">Glycoside hydrolase family 5 domain-containing protein</fullName>
    </recommendedName>
</protein>
<keyword evidence="1 3" id="KW-0378">Hydrolase</keyword>
<dbReference type="GO" id="GO:0009986">
    <property type="term" value="C:cell surface"/>
    <property type="evidence" value="ECO:0007669"/>
    <property type="project" value="TreeGrafter"/>
</dbReference>
<dbReference type="PANTHER" id="PTHR31297">
    <property type="entry name" value="GLUCAN ENDO-1,6-BETA-GLUCOSIDASE B"/>
    <property type="match status" value="1"/>
</dbReference>
<dbReference type="GO" id="GO:0005576">
    <property type="term" value="C:extracellular region"/>
    <property type="evidence" value="ECO:0007669"/>
    <property type="project" value="TreeGrafter"/>
</dbReference>
<name>A0A4E0QR46_9GAMM</name>
<dbReference type="InterPro" id="IPR001547">
    <property type="entry name" value="Glyco_hydro_5"/>
</dbReference>
<feature type="domain" description="Glycoside hydrolase family 5" evidence="4">
    <location>
        <begin position="8"/>
        <end position="176"/>
    </location>
</feature>
<evidence type="ECO:0000313" key="5">
    <source>
        <dbReference type="EMBL" id="TGO03389.1"/>
    </source>
</evidence>
<dbReference type="SUPFAM" id="SSF51445">
    <property type="entry name" value="(Trans)glycosidases"/>
    <property type="match status" value="1"/>
</dbReference>
<dbReference type="InterPro" id="IPR017853">
    <property type="entry name" value="GH"/>
</dbReference>
<dbReference type="GO" id="GO:0008422">
    <property type="term" value="F:beta-glucosidase activity"/>
    <property type="evidence" value="ECO:0007669"/>
    <property type="project" value="TreeGrafter"/>
</dbReference>
<keyword evidence="6" id="KW-1185">Reference proteome</keyword>
<dbReference type="EMBL" id="JSZA02000020">
    <property type="protein sequence ID" value="TGO03389.1"/>
    <property type="molecule type" value="Genomic_DNA"/>
</dbReference>
<evidence type="ECO:0000256" key="3">
    <source>
        <dbReference type="RuleBase" id="RU361153"/>
    </source>
</evidence>
<comment type="similarity">
    <text evidence="3">Belongs to the glycosyl hydrolase 5 (cellulase A) family.</text>
</comment>
<sequence length="225" mass="25429">MEGADPMEYATQADIQFLDELGMTVIRVALHWHYFQTSLGYELIDRYLAWCESTGIYAIIDMQVVPPDEEFGQNRIWGDPAAQQQYLDLWTAIAARYADNPVVAGYDLYNEPGPHDPVQWWDLAARAVTAVRSVDTNHIIFVENIYKDLFQLLDDPNIVYSYHDYTPLVVTHAGANWDTDSPIPDDYAYPGPALEGIEWVDWSPDAAEFTGSTTDCLSLWASLGP</sequence>